<dbReference type="Proteomes" id="UP001594351">
    <property type="component" value="Unassembled WGS sequence"/>
</dbReference>
<evidence type="ECO:0000313" key="2">
    <source>
        <dbReference type="EMBL" id="MFC1849434.1"/>
    </source>
</evidence>
<evidence type="ECO:0000313" key="3">
    <source>
        <dbReference type="Proteomes" id="UP001594351"/>
    </source>
</evidence>
<evidence type="ECO:0000256" key="1">
    <source>
        <dbReference type="SAM" id="Phobius"/>
    </source>
</evidence>
<evidence type="ECO:0008006" key="4">
    <source>
        <dbReference type="Google" id="ProtNLM"/>
    </source>
</evidence>
<proteinExistence type="predicted"/>
<reference evidence="2 3" key="1">
    <citation type="submission" date="2024-09" db="EMBL/GenBank/DDBJ databases">
        <title>Laminarin stimulates single cell rates of sulfate reduction while oxygen inhibits transcriptomic activity in coastal marine sediment.</title>
        <authorList>
            <person name="Lindsay M."/>
            <person name="Orcutt B."/>
            <person name="Emerson D."/>
            <person name="Stepanauskas R."/>
            <person name="D'Angelo T."/>
        </authorList>
    </citation>
    <scope>NUCLEOTIDE SEQUENCE [LARGE SCALE GENOMIC DNA]</scope>
    <source>
        <strain evidence="2">SAG AM-311-K15</strain>
    </source>
</reference>
<keyword evidence="3" id="KW-1185">Reference proteome</keyword>
<gene>
    <name evidence="2" type="ORF">ACFL27_04410</name>
</gene>
<keyword evidence="1" id="KW-1133">Transmembrane helix</keyword>
<keyword evidence="1" id="KW-0812">Transmembrane</keyword>
<name>A0ABV6YTD0_UNCC1</name>
<feature type="transmembrane region" description="Helical" evidence="1">
    <location>
        <begin position="12"/>
        <end position="32"/>
    </location>
</feature>
<organism evidence="2 3">
    <name type="scientific">candidate division CSSED10-310 bacterium</name>
    <dbReference type="NCBI Taxonomy" id="2855610"/>
    <lineage>
        <taxon>Bacteria</taxon>
        <taxon>Bacteria division CSSED10-310</taxon>
    </lineage>
</organism>
<keyword evidence="1" id="KW-0472">Membrane</keyword>
<accession>A0ABV6YTD0</accession>
<sequence>MPSNNWTAKHKIFGSVLIRGFCFVGVLLILSLSASDCFKLSLTEQQKMRKRLEKRFKHYMTAKMEFDTEAVYEMHSKRYRKRVSRFEFPKKGMPDKTKVDLTIMSYNIDDIEFSKHFTEAIIHYKMDLKMKTALLPMPKPISFTNKAKERWIYVDEDWFREPERVKVNVSGNPFYTDQH</sequence>
<comment type="caution">
    <text evidence="2">The sequence shown here is derived from an EMBL/GenBank/DDBJ whole genome shotgun (WGS) entry which is preliminary data.</text>
</comment>
<protein>
    <recommendedName>
        <fullName evidence="4">Lipoprotein</fullName>
    </recommendedName>
</protein>
<dbReference type="EMBL" id="JBHPBY010000038">
    <property type="protein sequence ID" value="MFC1849434.1"/>
    <property type="molecule type" value="Genomic_DNA"/>
</dbReference>